<dbReference type="PANTHER" id="PTHR30427">
    <property type="entry name" value="TRANSCRIPTIONAL ACTIVATOR PROTEIN LYSR"/>
    <property type="match status" value="1"/>
</dbReference>
<dbReference type="GO" id="GO:0010628">
    <property type="term" value="P:positive regulation of gene expression"/>
    <property type="evidence" value="ECO:0007669"/>
    <property type="project" value="TreeGrafter"/>
</dbReference>
<keyword evidence="5" id="KW-0804">Transcription</keyword>
<dbReference type="SUPFAM" id="SSF53850">
    <property type="entry name" value="Periplasmic binding protein-like II"/>
    <property type="match status" value="1"/>
</dbReference>
<evidence type="ECO:0000259" key="6">
    <source>
        <dbReference type="PROSITE" id="PS50931"/>
    </source>
</evidence>
<proteinExistence type="inferred from homology"/>
<evidence type="ECO:0000256" key="2">
    <source>
        <dbReference type="ARBA" id="ARBA00023015"/>
    </source>
</evidence>
<keyword evidence="4" id="KW-0010">Activator</keyword>
<dbReference type="GO" id="GO:0043565">
    <property type="term" value="F:sequence-specific DNA binding"/>
    <property type="evidence" value="ECO:0007669"/>
    <property type="project" value="TreeGrafter"/>
</dbReference>
<organism evidence="7 8">
    <name type="scientific">Hoeflea prorocentri</name>
    <dbReference type="NCBI Taxonomy" id="1922333"/>
    <lineage>
        <taxon>Bacteria</taxon>
        <taxon>Pseudomonadati</taxon>
        <taxon>Pseudomonadota</taxon>
        <taxon>Alphaproteobacteria</taxon>
        <taxon>Hyphomicrobiales</taxon>
        <taxon>Rhizobiaceae</taxon>
        <taxon>Hoeflea</taxon>
    </lineage>
</organism>
<dbReference type="Proteomes" id="UP001151234">
    <property type="component" value="Unassembled WGS sequence"/>
</dbReference>
<dbReference type="Pfam" id="PF00126">
    <property type="entry name" value="HTH_1"/>
    <property type="match status" value="1"/>
</dbReference>
<dbReference type="AlphaFoldDB" id="A0A9X3ZIF8"/>
<evidence type="ECO:0000256" key="5">
    <source>
        <dbReference type="ARBA" id="ARBA00023163"/>
    </source>
</evidence>
<dbReference type="InterPro" id="IPR036390">
    <property type="entry name" value="WH_DNA-bd_sf"/>
</dbReference>
<accession>A0A9X3ZIF8</accession>
<dbReference type="Pfam" id="PF03466">
    <property type="entry name" value="LysR_substrate"/>
    <property type="match status" value="1"/>
</dbReference>
<sequence length="292" mass="32521">MSFYRQIEVFRTVMTSSSLSAASGRLLISQPAITKQLRNLEAYVGTKLFLREGHRLQPTEHARRLFEQSEGAMESMMSLDRFARSLEENTHETLRIAAMPMIATLWLPRKINDLFSRYPSLKVVVEVTKSSRILDMVETGQTDIGLGLPVRPSGAIIAHRLLGNEAVCIFPKGHHLEKKDYVDPADLTGENFILLGTLFYASTEILDLFEQEGVAPKIRAEVNLEELAVTMVESGAGVSIIDAFSAAERQKQGASFVSKPFRPIVNMDVQIMRGVTSKSPDLIKAVIEHFLS</sequence>
<dbReference type="SUPFAM" id="SSF46785">
    <property type="entry name" value="Winged helix' DNA-binding domain"/>
    <property type="match status" value="1"/>
</dbReference>
<evidence type="ECO:0000256" key="4">
    <source>
        <dbReference type="ARBA" id="ARBA00023159"/>
    </source>
</evidence>
<evidence type="ECO:0000313" key="7">
    <source>
        <dbReference type="EMBL" id="MDA5400672.1"/>
    </source>
</evidence>
<dbReference type="PRINTS" id="PR00039">
    <property type="entry name" value="HTHLYSR"/>
</dbReference>
<dbReference type="PANTHER" id="PTHR30427:SF1">
    <property type="entry name" value="TRANSCRIPTIONAL ACTIVATOR PROTEIN LYSR"/>
    <property type="match status" value="1"/>
</dbReference>
<dbReference type="Gene3D" id="3.40.190.290">
    <property type="match status" value="1"/>
</dbReference>
<evidence type="ECO:0000256" key="1">
    <source>
        <dbReference type="ARBA" id="ARBA00009437"/>
    </source>
</evidence>
<dbReference type="RefSeq" id="WP_267992413.1">
    <property type="nucleotide sequence ID" value="NZ_JAPJZI010000001.1"/>
</dbReference>
<dbReference type="GO" id="GO:0003700">
    <property type="term" value="F:DNA-binding transcription factor activity"/>
    <property type="evidence" value="ECO:0007669"/>
    <property type="project" value="InterPro"/>
</dbReference>
<protein>
    <submittedName>
        <fullName evidence="7">LysR family transcriptional regulator</fullName>
    </submittedName>
</protein>
<gene>
    <name evidence="7" type="ORF">OQ273_19010</name>
</gene>
<dbReference type="InterPro" id="IPR000847">
    <property type="entry name" value="LysR_HTH_N"/>
</dbReference>
<keyword evidence="3" id="KW-0238">DNA-binding</keyword>
<dbReference type="InterPro" id="IPR005119">
    <property type="entry name" value="LysR_subst-bd"/>
</dbReference>
<evidence type="ECO:0000256" key="3">
    <source>
        <dbReference type="ARBA" id="ARBA00023125"/>
    </source>
</evidence>
<keyword evidence="8" id="KW-1185">Reference proteome</keyword>
<name>A0A9X3ZIF8_9HYPH</name>
<evidence type="ECO:0000313" key="8">
    <source>
        <dbReference type="Proteomes" id="UP001151234"/>
    </source>
</evidence>
<keyword evidence="2" id="KW-0805">Transcription regulation</keyword>
<dbReference type="Gene3D" id="1.10.10.10">
    <property type="entry name" value="Winged helix-like DNA-binding domain superfamily/Winged helix DNA-binding domain"/>
    <property type="match status" value="1"/>
</dbReference>
<comment type="similarity">
    <text evidence="1">Belongs to the LysR transcriptional regulatory family.</text>
</comment>
<comment type="caution">
    <text evidence="7">The sequence shown here is derived from an EMBL/GenBank/DDBJ whole genome shotgun (WGS) entry which is preliminary data.</text>
</comment>
<dbReference type="EMBL" id="JAPJZI010000001">
    <property type="protein sequence ID" value="MDA5400672.1"/>
    <property type="molecule type" value="Genomic_DNA"/>
</dbReference>
<reference evidence="7" key="1">
    <citation type="submission" date="2022-11" db="EMBL/GenBank/DDBJ databases">
        <title>Draft genome sequence of Hoeflea poritis E7-10 and Hoeflea prorocentri PM5-8, separated from scleractinian coral Porites lutea and marine dinoflagellate.</title>
        <authorList>
            <person name="Zhang G."/>
            <person name="Wei Q."/>
            <person name="Cai L."/>
        </authorList>
    </citation>
    <scope>NUCLEOTIDE SEQUENCE</scope>
    <source>
        <strain evidence="7">PM5-8</strain>
    </source>
</reference>
<dbReference type="PROSITE" id="PS50931">
    <property type="entry name" value="HTH_LYSR"/>
    <property type="match status" value="1"/>
</dbReference>
<feature type="domain" description="HTH lysR-type" evidence="6">
    <location>
        <begin position="1"/>
        <end position="59"/>
    </location>
</feature>
<dbReference type="InterPro" id="IPR036388">
    <property type="entry name" value="WH-like_DNA-bd_sf"/>
</dbReference>